<dbReference type="EMBL" id="SMBX01000004">
    <property type="protein sequence ID" value="TCU98938.1"/>
    <property type="molecule type" value="Genomic_DNA"/>
</dbReference>
<feature type="chain" id="PRO_5020371422" evidence="1">
    <location>
        <begin position="18"/>
        <end position="174"/>
    </location>
</feature>
<sequence>MKRLLMLGSVLALTACAMPDVSRYAQEEPKLDVTQYFQGKTEAWGMFQKRNGEVVKRFHIKMEGHNQDDKFILKEHFFYTDGTSQERVWTFTPQTDGSLHGSADDVVGVAIGKGAGNAFRMRYTLKLPVGDSVYNVKFDDWLFRVDEKTVVNRASVTKFGFEVGQVTVFFRRDQ</sequence>
<evidence type="ECO:0000313" key="2">
    <source>
        <dbReference type="EMBL" id="TCU98938.1"/>
    </source>
</evidence>
<reference evidence="2 3" key="1">
    <citation type="submission" date="2019-03" db="EMBL/GenBank/DDBJ databases">
        <title>Genomic Encyclopedia of Type Strains, Phase IV (KMG-IV): sequencing the most valuable type-strain genomes for metagenomic binning, comparative biology and taxonomic classification.</title>
        <authorList>
            <person name="Goeker M."/>
        </authorList>
    </citation>
    <scope>NUCLEOTIDE SEQUENCE [LARGE SCALE GENOMIC DNA]</scope>
    <source>
        <strain evidence="2 3">DSM 100048</strain>
    </source>
</reference>
<gene>
    <name evidence="2" type="ORF">EV686_10435</name>
</gene>
<dbReference type="Proteomes" id="UP000294692">
    <property type="component" value="Unassembled WGS sequence"/>
</dbReference>
<proteinExistence type="predicted"/>
<evidence type="ECO:0000313" key="3">
    <source>
        <dbReference type="Proteomes" id="UP000294692"/>
    </source>
</evidence>
<name>A0A4R3V6F7_9BURK</name>
<feature type="signal peptide" evidence="1">
    <location>
        <begin position="1"/>
        <end position="17"/>
    </location>
</feature>
<keyword evidence="3" id="KW-1185">Reference proteome</keyword>
<dbReference type="Pfam" id="PF12915">
    <property type="entry name" value="DUF3833"/>
    <property type="match status" value="1"/>
</dbReference>
<keyword evidence="1" id="KW-0732">Signal</keyword>
<dbReference type="PROSITE" id="PS51257">
    <property type="entry name" value="PROKAR_LIPOPROTEIN"/>
    <property type="match status" value="1"/>
</dbReference>
<comment type="caution">
    <text evidence="2">The sequence shown here is derived from an EMBL/GenBank/DDBJ whole genome shotgun (WGS) entry which is preliminary data.</text>
</comment>
<dbReference type="RefSeq" id="WP_132476172.1">
    <property type="nucleotide sequence ID" value="NZ_JBHRVM010000001.1"/>
</dbReference>
<organism evidence="2 3">
    <name type="scientific">Paracandidimonas soli</name>
    <dbReference type="NCBI Taxonomy" id="1917182"/>
    <lineage>
        <taxon>Bacteria</taxon>
        <taxon>Pseudomonadati</taxon>
        <taxon>Pseudomonadota</taxon>
        <taxon>Betaproteobacteria</taxon>
        <taxon>Burkholderiales</taxon>
        <taxon>Alcaligenaceae</taxon>
        <taxon>Paracandidimonas</taxon>
    </lineage>
</organism>
<dbReference type="OrthoDB" id="5296954at2"/>
<dbReference type="InterPro" id="IPR024409">
    <property type="entry name" value="DUF3833"/>
</dbReference>
<accession>A0A4R3V6F7</accession>
<dbReference type="AlphaFoldDB" id="A0A4R3V6F7"/>
<evidence type="ECO:0000256" key="1">
    <source>
        <dbReference type="SAM" id="SignalP"/>
    </source>
</evidence>
<protein>
    <submittedName>
        <fullName evidence="2">Uncharacterized protein DUF3833</fullName>
    </submittedName>
</protein>